<name>A0ABN8PKK7_9CNID</name>
<protein>
    <recommendedName>
        <fullName evidence="4">Glycosyltransferase</fullName>
    </recommendedName>
</protein>
<dbReference type="SUPFAM" id="SSF53756">
    <property type="entry name" value="UDP-Glycosyltransferase/glycogen phosphorylase"/>
    <property type="match status" value="1"/>
</dbReference>
<dbReference type="CDD" id="cd03801">
    <property type="entry name" value="GT4_PimA-like"/>
    <property type="match status" value="1"/>
</dbReference>
<evidence type="ECO:0000313" key="2">
    <source>
        <dbReference type="EMBL" id="CAH3145756.1"/>
    </source>
</evidence>
<feature type="compositionally biased region" description="Basic and acidic residues" evidence="1">
    <location>
        <begin position="836"/>
        <end position="848"/>
    </location>
</feature>
<dbReference type="PANTHER" id="PTHR12526">
    <property type="entry name" value="GLYCOSYLTRANSFERASE"/>
    <property type="match status" value="1"/>
</dbReference>
<dbReference type="PANTHER" id="PTHR12526:SF638">
    <property type="entry name" value="SPORE COAT PROTEIN SA"/>
    <property type="match status" value="1"/>
</dbReference>
<gene>
    <name evidence="2" type="ORF">PEVE_00043585</name>
</gene>
<proteinExistence type="predicted"/>
<sequence length="900" mass="102184">MSRRKKIHLFNCDHLYELRVIEDLLYSCKPKLGFDFTVENHYFSFSEMAELREKIVPALKIDFAVFVVHAQESSLSINDGRGYTKLYKALLQATGGNVIIVIGGDDNYKNEDKEKRSVISVWAQRAMSVQFSEEYLDGRKSFIFSWGEKHRPIHEEALKHFFDPGRNGESFIYQLPTQRDPTLQPGRVKPVGSITSGSSGNKPAIFPSGGTESAAEIEPITPAEAIPVEVEEEKCPLDSQEKGTYCIRTNNKFPLMATCHASFHFECRKIPKINALFYFVFEGNFPSTSPRGAYIWRGDLTKDVEDAHTEHDPLKAKLVLKSKLHNGKVSFDPDDVLFLSPEFLKIPDVVTQSLLETYRHTDEIQLRVISIENELFVYTGDQGIEMADNDLLLLKTRVRKGVVSFHEDDVKFRYSGWKVPEYILEDLKQNASTGKLFIVSDEKGSLRCIIQSKAKRRSKSTLKLSFSVTEMSSRSRVCEKLSVLLLASEWGSSQGGPSTMNRSLAIYLAKQPNVAVSFLVPSCSEEDKRMARYHKVMIFEAQQRPGFDPIDCLTFPRKDINIDVVIGHGVKLGKQAQIIRESHNCKWVQVVHTAPEELAMFKTYSGAISRELCHLKRSSLDGNKFRILVFGRGDSEDFELKGFDIAAQAVAALKDKSYHLIFVGAQSGSEEHVAEKLLKLGLCRSQLTVRKFVQNREHLGKILCEANLAIVPSRTEGFGLTALEALSACLPFLVSQNSGFGEALSTVSNGLSCVVDSENPQHWAEAIKNVRHKSREIRYKECETLRMHYDEKYSWEKQCTELVDIIFTKAQGETADWYYRDSEDFLSESSCYEAEKDNKLSPRHDPPNRKPPAWRNQFMSEHPIASGRNARKTKHQPTRFVIPEKWRQRLAPNETLMLKT</sequence>
<dbReference type="EMBL" id="CALNXI010000899">
    <property type="protein sequence ID" value="CAH3145756.1"/>
    <property type="molecule type" value="Genomic_DNA"/>
</dbReference>
<feature type="region of interest" description="Disordered" evidence="1">
    <location>
        <begin position="182"/>
        <end position="203"/>
    </location>
</feature>
<feature type="region of interest" description="Disordered" evidence="1">
    <location>
        <begin position="836"/>
        <end position="855"/>
    </location>
</feature>
<dbReference type="Pfam" id="PF20706">
    <property type="entry name" value="GT4-conflict"/>
    <property type="match status" value="2"/>
</dbReference>
<comment type="caution">
    <text evidence="2">The sequence shown here is derived from an EMBL/GenBank/DDBJ whole genome shotgun (WGS) entry which is preliminary data.</text>
</comment>
<organism evidence="2 3">
    <name type="scientific">Porites evermanni</name>
    <dbReference type="NCBI Taxonomy" id="104178"/>
    <lineage>
        <taxon>Eukaryota</taxon>
        <taxon>Metazoa</taxon>
        <taxon>Cnidaria</taxon>
        <taxon>Anthozoa</taxon>
        <taxon>Hexacorallia</taxon>
        <taxon>Scleractinia</taxon>
        <taxon>Fungiina</taxon>
        <taxon>Poritidae</taxon>
        <taxon>Porites</taxon>
    </lineage>
</organism>
<evidence type="ECO:0008006" key="4">
    <source>
        <dbReference type="Google" id="ProtNLM"/>
    </source>
</evidence>
<accession>A0ABN8PKK7</accession>
<reference evidence="2 3" key="1">
    <citation type="submission" date="2022-05" db="EMBL/GenBank/DDBJ databases">
        <authorList>
            <consortium name="Genoscope - CEA"/>
            <person name="William W."/>
        </authorList>
    </citation>
    <scope>NUCLEOTIDE SEQUENCE [LARGE SCALE GENOMIC DNA]</scope>
</reference>
<evidence type="ECO:0000256" key="1">
    <source>
        <dbReference type="SAM" id="MobiDB-lite"/>
    </source>
</evidence>
<evidence type="ECO:0000313" key="3">
    <source>
        <dbReference type="Proteomes" id="UP001159427"/>
    </source>
</evidence>
<dbReference type="Gene3D" id="3.40.50.2000">
    <property type="entry name" value="Glycogen Phosphorylase B"/>
    <property type="match status" value="1"/>
</dbReference>
<keyword evidence="3" id="KW-1185">Reference proteome</keyword>
<dbReference type="Proteomes" id="UP001159427">
    <property type="component" value="Unassembled WGS sequence"/>
</dbReference>